<reference evidence="2 3" key="1">
    <citation type="submission" date="2019-06" db="EMBL/GenBank/DDBJ databases">
        <title>Sorghum-associated microbial communities from plants grown in Nebraska, USA.</title>
        <authorList>
            <person name="Schachtman D."/>
        </authorList>
    </citation>
    <scope>NUCLEOTIDE SEQUENCE [LARGE SCALE GENOMIC DNA]</scope>
    <source>
        <strain evidence="2 3">1225</strain>
    </source>
</reference>
<dbReference type="RefSeq" id="WP_145638265.1">
    <property type="nucleotide sequence ID" value="NZ_VIWP01000004.1"/>
</dbReference>
<dbReference type="AlphaFoldDB" id="A0A561QR32"/>
<dbReference type="Proteomes" id="UP000320653">
    <property type="component" value="Unassembled WGS sequence"/>
</dbReference>
<dbReference type="EMBL" id="VIWP01000004">
    <property type="protein sequence ID" value="TWF52853.1"/>
    <property type="molecule type" value="Genomic_DNA"/>
</dbReference>
<accession>A0A561QR32</accession>
<keyword evidence="2" id="KW-0255">Endonuclease</keyword>
<dbReference type="InterPro" id="IPR007569">
    <property type="entry name" value="DUF559"/>
</dbReference>
<dbReference type="PANTHER" id="PTHR38590:SF1">
    <property type="entry name" value="BLL0828 PROTEIN"/>
    <property type="match status" value="1"/>
</dbReference>
<dbReference type="Pfam" id="PF04480">
    <property type="entry name" value="DUF559"/>
    <property type="match status" value="1"/>
</dbReference>
<keyword evidence="2" id="KW-0378">Hydrolase</keyword>
<keyword evidence="2" id="KW-0540">Nuclease</keyword>
<dbReference type="PANTHER" id="PTHR38590">
    <property type="entry name" value="BLL0828 PROTEIN"/>
    <property type="match status" value="1"/>
</dbReference>
<protein>
    <submittedName>
        <fullName evidence="2">Very-short-patch-repair endonuclease</fullName>
    </submittedName>
</protein>
<dbReference type="CDD" id="cd01038">
    <property type="entry name" value="Endonuclease_DUF559"/>
    <property type="match status" value="1"/>
</dbReference>
<organism evidence="2 3">
    <name type="scientific">Neorhizobium alkalisoli</name>
    <dbReference type="NCBI Taxonomy" id="528178"/>
    <lineage>
        <taxon>Bacteria</taxon>
        <taxon>Pseudomonadati</taxon>
        <taxon>Pseudomonadota</taxon>
        <taxon>Alphaproteobacteria</taxon>
        <taxon>Hyphomicrobiales</taxon>
        <taxon>Rhizobiaceae</taxon>
        <taxon>Rhizobium/Agrobacterium group</taxon>
        <taxon>Neorhizobium</taxon>
    </lineage>
</organism>
<dbReference type="InterPro" id="IPR047216">
    <property type="entry name" value="Endonuclease_DUF559_bact"/>
</dbReference>
<evidence type="ECO:0000259" key="1">
    <source>
        <dbReference type="Pfam" id="PF04480"/>
    </source>
</evidence>
<dbReference type="SUPFAM" id="SSF52980">
    <property type="entry name" value="Restriction endonuclease-like"/>
    <property type="match status" value="1"/>
</dbReference>
<keyword evidence="3" id="KW-1185">Reference proteome</keyword>
<dbReference type="GO" id="GO:0004519">
    <property type="term" value="F:endonuclease activity"/>
    <property type="evidence" value="ECO:0007669"/>
    <property type="project" value="UniProtKB-KW"/>
</dbReference>
<dbReference type="InterPro" id="IPR011335">
    <property type="entry name" value="Restrct_endonuc-II-like"/>
</dbReference>
<feature type="domain" description="DUF559" evidence="1">
    <location>
        <begin position="8"/>
        <end position="112"/>
    </location>
</feature>
<sequence>MRGPKTQSTSRARQLRQADNDAEAKLWSELRNRRMNGFKFVRQFPIGLYFADFACREAFLVVELDGSQHADSGHDMRRDQFMSEHGWSVARFRNFDVLLETDAVLETIVAILDGRLTEAVNAYDFRFVPASK</sequence>
<gene>
    <name evidence="2" type="ORF">FHW37_104121</name>
</gene>
<name>A0A561QR32_9HYPH</name>
<proteinExistence type="predicted"/>
<evidence type="ECO:0000313" key="3">
    <source>
        <dbReference type="Proteomes" id="UP000320653"/>
    </source>
</evidence>
<dbReference type="Gene3D" id="3.40.960.10">
    <property type="entry name" value="VSR Endonuclease"/>
    <property type="match status" value="1"/>
</dbReference>
<evidence type="ECO:0000313" key="2">
    <source>
        <dbReference type="EMBL" id="TWF52853.1"/>
    </source>
</evidence>
<dbReference type="OrthoDB" id="9798754at2"/>
<comment type="caution">
    <text evidence="2">The sequence shown here is derived from an EMBL/GenBank/DDBJ whole genome shotgun (WGS) entry which is preliminary data.</text>
</comment>